<feature type="compositionally biased region" description="Basic residues" evidence="1">
    <location>
        <begin position="131"/>
        <end position="147"/>
    </location>
</feature>
<dbReference type="EMBL" id="MN739278">
    <property type="protein sequence ID" value="QHS96756.1"/>
    <property type="molecule type" value="Genomic_DNA"/>
</dbReference>
<feature type="compositionally biased region" description="Basic residues" evidence="1">
    <location>
        <begin position="110"/>
        <end position="123"/>
    </location>
</feature>
<accession>A0A6C0BX10</accession>
<sequence length="147" mass="16161">MTLTANDLVYARDNNNNITSAGFKIDSYLLQNGESAINVMNKNTGPQVGGGLPAVSSILNGLAVPAGLLYLQQNISTKNIDSKNEEVDPVQESLYNRLVSMVSEKTGMSKTKKSRPRKTRSSKNKLTNKNNTKRKNSSSRNNKTRRT</sequence>
<reference evidence="2" key="1">
    <citation type="journal article" date="2020" name="Nature">
        <title>Giant virus diversity and host interactions through global metagenomics.</title>
        <authorList>
            <person name="Schulz F."/>
            <person name="Roux S."/>
            <person name="Paez-Espino D."/>
            <person name="Jungbluth S."/>
            <person name="Walsh D.A."/>
            <person name="Denef V.J."/>
            <person name="McMahon K.D."/>
            <person name="Konstantinidis K.T."/>
            <person name="Eloe-Fadrosh E.A."/>
            <person name="Kyrpides N.C."/>
            <person name="Woyke T."/>
        </authorList>
    </citation>
    <scope>NUCLEOTIDE SEQUENCE</scope>
    <source>
        <strain evidence="2">GVMAG-M-3300020166-5</strain>
    </source>
</reference>
<protein>
    <submittedName>
        <fullName evidence="2">Uncharacterized protein</fullName>
    </submittedName>
</protein>
<evidence type="ECO:0000313" key="2">
    <source>
        <dbReference type="EMBL" id="QHS96756.1"/>
    </source>
</evidence>
<evidence type="ECO:0000256" key="1">
    <source>
        <dbReference type="SAM" id="MobiDB-lite"/>
    </source>
</evidence>
<organism evidence="2">
    <name type="scientific">viral metagenome</name>
    <dbReference type="NCBI Taxonomy" id="1070528"/>
    <lineage>
        <taxon>unclassified sequences</taxon>
        <taxon>metagenomes</taxon>
        <taxon>organismal metagenomes</taxon>
    </lineage>
</organism>
<feature type="region of interest" description="Disordered" evidence="1">
    <location>
        <begin position="101"/>
        <end position="147"/>
    </location>
</feature>
<dbReference type="AlphaFoldDB" id="A0A6C0BX10"/>
<name>A0A6C0BX10_9ZZZZ</name>
<proteinExistence type="predicted"/>